<dbReference type="Gene3D" id="3.20.20.30">
    <property type="entry name" value="Luciferase-like domain"/>
    <property type="match status" value="1"/>
</dbReference>
<name>A0A8J3IE10_9CHLR</name>
<dbReference type="NCBIfam" id="TIGR03560">
    <property type="entry name" value="F420_Rv1855c"/>
    <property type="match status" value="1"/>
</dbReference>
<proteinExistence type="predicted"/>
<dbReference type="Proteomes" id="UP000612362">
    <property type="component" value="Unassembled WGS sequence"/>
</dbReference>
<organism evidence="6 7">
    <name type="scientific">Ktedonospora formicarum</name>
    <dbReference type="NCBI Taxonomy" id="2778364"/>
    <lineage>
        <taxon>Bacteria</taxon>
        <taxon>Bacillati</taxon>
        <taxon>Chloroflexota</taxon>
        <taxon>Ktedonobacteria</taxon>
        <taxon>Ktedonobacterales</taxon>
        <taxon>Ktedonobacteraceae</taxon>
        <taxon>Ktedonospora</taxon>
    </lineage>
</organism>
<dbReference type="InterPro" id="IPR036661">
    <property type="entry name" value="Luciferase-like_sf"/>
</dbReference>
<dbReference type="Pfam" id="PF00296">
    <property type="entry name" value="Bac_luciferase"/>
    <property type="match status" value="1"/>
</dbReference>
<dbReference type="GO" id="GO:0008726">
    <property type="term" value="F:alkanesulfonate monooxygenase activity"/>
    <property type="evidence" value="ECO:0007669"/>
    <property type="project" value="TreeGrafter"/>
</dbReference>
<evidence type="ECO:0000256" key="4">
    <source>
        <dbReference type="ARBA" id="ARBA00023033"/>
    </source>
</evidence>
<evidence type="ECO:0000256" key="3">
    <source>
        <dbReference type="ARBA" id="ARBA00023002"/>
    </source>
</evidence>
<evidence type="ECO:0000256" key="2">
    <source>
        <dbReference type="ARBA" id="ARBA00022643"/>
    </source>
</evidence>
<evidence type="ECO:0000313" key="6">
    <source>
        <dbReference type="EMBL" id="GHO50598.1"/>
    </source>
</evidence>
<evidence type="ECO:0000256" key="1">
    <source>
        <dbReference type="ARBA" id="ARBA00022630"/>
    </source>
</evidence>
<keyword evidence="3" id="KW-0560">Oxidoreductase</keyword>
<accession>A0A8J3IE10</accession>
<evidence type="ECO:0000259" key="5">
    <source>
        <dbReference type="Pfam" id="PF00296"/>
    </source>
</evidence>
<sequence length="320" mass="35237">MFMSIKFSVILPNGATNELAGITDPVEAYETLTHVAQTAEEVGFDTLWISDVLWPGDFTGLDTSQEFLFECWTTTAALARDTSHVRIGQIVTSNIFRHPALLAKMASTVDVMSHGRLTLGIGSGSPALADQARAYGYDYPDVPERSRQLREAVQILLAMWTQEEATFEGTSYSVRGAINQPKGIQQPHIPLLIAGNGEQVTLKLVAQYGNACNIHGDPATLKNKFTVLKEHCERLHRDYQSIHRTSGSYCIIGDTDEQAQAKVPERVRALFGNAALIGSPETIRERIAAYEDAGVQELLLRFPGTGQQDAIRRFAQEFIA</sequence>
<feature type="domain" description="Luciferase-like" evidence="5">
    <location>
        <begin position="7"/>
        <end position="270"/>
    </location>
</feature>
<dbReference type="InterPro" id="IPR011251">
    <property type="entry name" value="Luciferase-like_dom"/>
</dbReference>
<dbReference type="EMBL" id="BNJF01000008">
    <property type="protein sequence ID" value="GHO50598.1"/>
    <property type="molecule type" value="Genomic_DNA"/>
</dbReference>
<dbReference type="PANTHER" id="PTHR42847:SF4">
    <property type="entry name" value="ALKANESULFONATE MONOOXYGENASE-RELATED"/>
    <property type="match status" value="1"/>
</dbReference>
<keyword evidence="1" id="KW-0285">Flavoprotein</keyword>
<reference evidence="6" key="1">
    <citation type="submission" date="2020-10" db="EMBL/GenBank/DDBJ databases">
        <title>Taxonomic study of unclassified bacteria belonging to the class Ktedonobacteria.</title>
        <authorList>
            <person name="Yabe S."/>
            <person name="Wang C.M."/>
            <person name="Zheng Y."/>
            <person name="Sakai Y."/>
            <person name="Cavaletti L."/>
            <person name="Monciardini P."/>
            <person name="Donadio S."/>
        </authorList>
    </citation>
    <scope>NUCLEOTIDE SEQUENCE</scope>
    <source>
        <strain evidence="6">SOSP1-1</strain>
    </source>
</reference>
<dbReference type="InterPro" id="IPR019952">
    <property type="entry name" value="F420_OxRdatse_Rv1855c_pred"/>
</dbReference>
<gene>
    <name evidence="6" type="ORF">KSX_87610</name>
</gene>
<dbReference type="InterPro" id="IPR050172">
    <property type="entry name" value="SsuD_RutA_monooxygenase"/>
</dbReference>
<dbReference type="AlphaFoldDB" id="A0A8J3IE10"/>
<dbReference type="GO" id="GO:0046306">
    <property type="term" value="P:alkanesulfonate catabolic process"/>
    <property type="evidence" value="ECO:0007669"/>
    <property type="project" value="TreeGrafter"/>
</dbReference>
<keyword evidence="4" id="KW-0503">Monooxygenase</keyword>
<dbReference type="SUPFAM" id="SSF51679">
    <property type="entry name" value="Bacterial luciferase-like"/>
    <property type="match status" value="1"/>
</dbReference>
<keyword evidence="7" id="KW-1185">Reference proteome</keyword>
<dbReference type="PANTHER" id="PTHR42847">
    <property type="entry name" value="ALKANESULFONATE MONOOXYGENASE"/>
    <property type="match status" value="1"/>
</dbReference>
<keyword evidence="2" id="KW-0288">FMN</keyword>
<protein>
    <submittedName>
        <fullName evidence="6">LLM class F420-dependent oxidoreductase</fullName>
    </submittedName>
</protein>
<comment type="caution">
    <text evidence="6">The sequence shown here is derived from an EMBL/GenBank/DDBJ whole genome shotgun (WGS) entry which is preliminary data.</text>
</comment>
<evidence type="ECO:0000313" key="7">
    <source>
        <dbReference type="Proteomes" id="UP000612362"/>
    </source>
</evidence>